<dbReference type="GO" id="GO:0009060">
    <property type="term" value="P:aerobic respiration"/>
    <property type="evidence" value="ECO:0007669"/>
    <property type="project" value="TreeGrafter"/>
</dbReference>
<dbReference type="PROSITE" id="PS00667">
    <property type="entry name" value="COMPLEX1_ND1_1"/>
    <property type="match status" value="1"/>
</dbReference>
<keyword evidence="5" id="KW-1278">Translocase</keyword>
<evidence type="ECO:0000256" key="1">
    <source>
        <dbReference type="ARBA" id="ARBA00004141"/>
    </source>
</evidence>
<feature type="transmembrane region" description="Helical" evidence="5">
    <location>
        <begin position="249"/>
        <end position="269"/>
    </location>
</feature>
<dbReference type="GO" id="GO:0048038">
    <property type="term" value="F:quinone binding"/>
    <property type="evidence" value="ECO:0007669"/>
    <property type="project" value="UniProtKB-KW"/>
</dbReference>
<dbReference type="InterPro" id="IPR018086">
    <property type="entry name" value="NADH_UbQ_OxRdtase_su1_CS"/>
</dbReference>
<keyword evidence="5" id="KW-0830">Ubiquinone</keyword>
<sequence>MDRKLLIFLIIASVKIFIVFNVVQLMIVSMIWFERKILAHMQVRLGPMRVGFHGILQPIADGIKLLFKEDIIPAKAEKILFVLAPVMTLIPALCTFAVIPFGGVINVFGHRIDMVITDINVGILYILAVSSMGIYGIVMAGWSSNNKYSLLGGIRSSAQMISYELTIGLSLIGVIMMTGSLSMVDIVNAQSKMWNLVWQPLGFLIYLISAIAEVNRCPFDIPEAETELVAGYHTEYSSMKFSMFFMAEYANMITVSAIAVTFFLGGWHGPFLPGVVWFMLKLSFCLFGFIWLRATFPRLRYDQLMHFGWKFLLPLSLFNILVTGLIMVIRGL</sequence>
<keyword evidence="2 5" id="KW-0812">Transmembrane</keyword>
<feature type="transmembrane region" description="Helical" evidence="5">
    <location>
        <begin position="275"/>
        <end position="296"/>
    </location>
</feature>
<evidence type="ECO:0000313" key="8">
    <source>
        <dbReference type="Proteomes" id="UP000221734"/>
    </source>
</evidence>
<evidence type="ECO:0000313" key="7">
    <source>
        <dbReference type="EMBL" id="SOH04965.1"/>
    </source>
</evidence>
<evidence type="ECO:0000256" key="2">
    <source>
        <dbReference type="ARBA" id="ARBA00022692"/>
    </source>
</evidence>
<organism evidence="7 8">
    <name type="scientific">Kuenenia stuttgartiensis</name>
    <dbReference type="NCBI Taxonomy" id="174633"/>
    <lineage>
        <taxon>Bacteria</taxon>
        <taxon>Pseudomonadati</taxon>
        <taxon>Planctomycetota</taxon>
        <taxon>Candidatus Brocadiia</taxon>
        <taxon>Candidatus Brocadiales</taxon>
        <taxon>Candidatus Brocadiaceae</taxon>
        <taxon>Candidatus Kuenenia</taxon>
    </lineage>
</organism>
<dbReference type="GO" id="GO:0005886">
    <property type="term" value="C:plasma membrane"/>
    <property type="evidence" value="ECO:0007669"/>
    <property type="project" value="UniProtKB-SubCell"/>
</dbReference>
<keyword evidence="4 5" id="KW-0472">Membrane</keyword>
<dbReference type="KEGG" id="kst:KSMBR1_2478"/>
<dbReference type="HAMAP" id="MF_01350">
    <property type="entry name" value="NDH1_NuoH"/>
    <property type="match status" value="1"/>
</dbReference>
<comment type="subunit">
    <text evidence="5">NDH-1 is composed of 14 different subunits. Subunits NuoA, H, J, K, L, M, N constitute the membrane sector of the complex.</text>
</comment>
<comment type="catalytic activity">
    <reaction evidence="5">
        <text>a quinone + NADH + 5 H(+)(in) = a quinol + NAD(+) + 4 H(+)(out)</text>
        <dbReference type="Rhea" id="RHEA:57888"/>
        <dbReference type="ChEBI" id="CHEBI:15378"/>
        <dbReference type="ChEBI" id="CHEBI:24646"/>
        <dbReference type="ChEBI" id="CHEBI:57540"/>
        <dbReference type="ChEBI" id="CHEBI:57945"/>
        <dbReference type="ChEBI" id="CHEBI:132124"/>
    </reaction>
</comment>
<dbReference type="AlphaFoldDB" id="A0A2C9CH34"/>
<comment type="function">
    <text evidence="5">NDH-1 shuttles electrons from NADH, via FMN and iron-sulfur (Fe-S) centers, to quinones in the respiratory chain. The immediate electron acceptor for the enzyme in this species is believed to be ubiquinone. Couples the redox reaction to proton translocation (for every two electrons transferred, four hydrogen ions are translocated across the cytoplasmic membrane), and thus conserves the redox energy in a proton gradient. This subunit may bind ubiquinone.</text>
</comment>
<evidence type="ECO:0000256" key="5">
    <source>
        <dbReference type="HAMAP-Rule" id="MF_01350"/>
    </source>
</evidence>
<dbReference type="GO" id="GO:0003954">
    <property type="term" value="F:NADH dehydrogenase activity"/>
    <property type="evidence" value="ECO:0007669"/>
    <property type="project" value="TreeGrafter"/>
</dbReference>
<comment type="subcellular location">
    <subcellularLocation>
        <location evidence="5 6">Cell membrane</location>
        <topology evidence="5 6">Multi-pass membrane protein</topology>
    </subcellularLocation>
    <subcellularLocation>
        <location evidence="1">Membrane</location>
        <topology evidence="1">Multi-pass membrane protein</topology>
    </subcellularLocation>
</comment>
<feature type="transmembrane region" description="Helical" evidence="5">
    <location>
        <begin position="308"/>
        <end position="329"/>
    </location>
</feature>
<dbReference type="PANTHER" id="PTHR11432">
    <property type="entry name" value="NADH DEHYDROGENASE SUBUNIT 1"/>
    <property type="match status" value="1"/>
</dbReference>
<evidence type="ECO:0000256" key="6">
    <source>
        <dbReference type="RuleBase" id="RU000471"/>
    </source>
</evidence>
<comment type="similarity">
    <text evidence="5 6">Belongs to the complex I subunit 1 family.</text>
</comment>
<dbReference type="Proteomes" id="UP000221734">
    <property type="component" value="Chromosome Kuenenia_stuttgartiensis_MBR1"/>
</dbReference>
<keyword evidence="5" id="KW-1003">Cell membrane</keyword>
<comment type="caution">
    <text evidence="5">Lacks conserved residue(s) required for the propagation of feature annotation.</text>
</comment>
<feature type="transmembrane region" description="Helical" evidence="5">
    <location>
        <begin position="122"/>
        <end position="142"/>
    </location>
</feature>
<keyword evidence="5" id="KW-0874">Quinone</keyword>
<accession>A0A2C9CH34</accession>
<evidence type="ECO:0000256" key="3">
    <source>
        <dbReference type="ARBA" id="ARBA00022989"/>
    </source>
</evidence>
<dbReference type="PROSITE" id="PS00668">
    <property type="entry name" value="COMPLEX1_ND1_2"/>
    <property type="match status" value="1"/>
</dbReference>
<protein>
    <recommendedName>
        <fullName evidence="5">NADH-quinone oxidoreductase subunit H</fullName>
        <ecNumber evidence="5">7.1.1.-</ecNumber>
    </recommendedName>
    <alternativeName>
        <fullName evidence="5">NADH dehydrogenase I subunit H</fullName>
    </alternativeName>
    <alternativeName>
        <fullName evidence="5">NDH-1 subunit H</fullName>
    </alternativeName>
</protein>
<keyword evidence="8" id="KW-1185">Reference proteome</keyword>
<dbReference type="OrthoDB" id="9803734at2"/>
<feature type="transmembrane region" description="Helical" evidence="5">
    <location>
        <begin position="79"/>
        <end position="102"/>
    </location>
</feature>
<dbReference type="GO" id="GO:0016655">
    <property type="term" value="F:oxidoreductase activity, acting on NAD(P)H, quinone or similar compound as acceptor"/>
    <property type="evidence" value="ECO:0007669"/>
    <property type="project" value="UniProtKB-UniRule"/>
</dbReference>
<keyword evidence="5 6" id="KW-0520">NAD</keyword>
<dbReference type="PANTHER" id="PTHR11432:SF3">
    <property type="entry name" value="NADH-UBIQUINONE OXIDOREDUCTASE CHAIN 1"/>
    <property type="match status" value="1"/>
</dbReference>
<keyword evidence="3 5" id="KW-1133">Transmembrane helix</keyword>
<dbReference type="EC" id="7.1.1.-" evidence="5"/>
<feature type="transmembrane region" description="Helical" evidence="5">
    <location>
        <begin position="6"/>
        <end position="33"/>
    </location>
</feature>
<dbReference type="NCBIfam" id="NF004741">
    <property type="entry name" value="PRK06076.1-2"/>
    <property type="match status" value="1"/>
</dbReference>
<name>A0A2C9CH34_KUEST</name>
<dbReference type="RefSeq" id="WP_099325623.1">
    <property type="nucleotide sequence ID" value="NZ_LT934425.1"/>
</dbReference>
<evidence type="ECO:0000256" key="4">
    <source>
        <dbReference type="ARBA" id="ARBA00023136"/>
    </source>
</evidence>
<reference evidence="8" key="1">
    <citation type="submission" date="2017-10" db="EMBL/GenBank/DDBJ databases">
        <authorList>
            <person name="Frank J."/>
        </authorList>
    </citation>
    <scope>NUCLEOTIDE SEQUENCE [LARGE SCALE GENOMIC DNA]</scope>
</reference>
<gene>
    <name evidence="5 7" type="primary">nuoH</name>
    <name evidence="7" type="ORF">KSMBR1_2478</name>
</gene>
<dbReference type="EMBL" id="LT934425">
    <property type="protein sequence ID" value="SOH04965.1"/>
    <property type="molecule type" value="Genomic_DNA"/>
</dbReference>
<dbReference type="Pfam" id="PF00146">
    <property type="entry name" value="NADHdh"/>
    <property type="match status" value="1"/>
</dbReference>
<feature type="transmembrane region" description="Helical" evidence="5">
    <location>
        <begin position="163"/>
        <end position="184"/>
    </location>
</feature>
<proteinExistence type="inferred from homology"/>
<dbReference type="InterPro" id="IPR001694">
    <property type="entry name" value="NADH_UbQ_OxRdtase_su1/FPO"/>
</dbReference>